<dbReference type="AlphaFoldDB" id="A0A5C7BXW2"/>
<feature type="domain" description="DNA circulation N-terminal" evidence="1">
    <location>
        <begin position="17"/>
        <end position="100"/>
    </location>
</feature>
<proteinExistence type="predicted"/>
<name>A0A5C7BXW2_SERMA</name>
<accession>A0A5C7BXW2</accession>
<evidence type="ECO:0000313" key="3">
    <source>
        <dbReference type="Proteomes" id="UP000321126"/>
    </source>
</evidence>
<dbReference type="RefSeq" id="WP_048797287.1">
    <property type="nucleotide sequence ID" value="NZ_JVEJ01000440.1"/>
</dbReference>
<reference evidence="2 3" key="1">
    <citation type="submission" date="2019-07" db="EMBL/GenBank/DDBJ databases">
        <title>Serratia strains were isolated from fresh produce.</title>
        <authorList>
            <person name="Cho G.-S."/>
            <person name="Stein M."/>
            <person name="Lee W."/>
            <person name="Suh S.H."/>
            <person name="Franz C.M.A.P."/>
        </authorList>
    </citation>
    <scope>NUCLEOTIDE SEQUENCE [LARGE SCALE GENOMIC DNA]</scope>
    <source>
        <strain evidence="2 3">S16</strain>
    </source>
</reference>
<dbReference type="EMBL" id="VOUQ01000019">
    <property type="protein sequence ID" value="TXE27152.1"/>
    <property type="molecule type" value="Genomic_DNA"/>
</dbReference>
<protein>
    <submittedName>
        <fullName evidence="2">DNA circulation protein</fullName>
    </submittedName>
</protein>
<evidence type="ECO:0000313" key="2">
    <source>
        <dbReference type="EMBL" id="TXE27152.1"/>
    </source>
</evidence>
<sequence>MTDVVHDVAGVLGIDTLMPASYRGVTFDCIYTRDTLAKDTVVYAYPYRDGAEVDDQGMKAMNFRLTAIFFGNRYQTQLKAFLKALKTAGPGELVHPVYGPIPRVQFLEAGVEHEVEPLNAVTVELVFIEATTEQALFADAVQDVDSSGLVATAQKYFGDAVNALKTVQDDIARVSNIVASAEYVVQSLATEVQTTIGSALDFLDYPTAFVSDMSTMLSSFSAALPFGVSTRLSDWNAVRSVGNDLAGFPGKRFTAQQTMASGAVFASTLNRASVMPQDDRDLIDQTIRLTTVGEWCDVATDILAMESAVPSLSARDIESITNDVRSLISDAIQAQRTVMATAQTQAVNSDTATPDLRTGATLVGQLQTLAYALQKQARSLILARPPLIQRVVTRPCNLHMLAFDWYGDAARADELVRLNPDLRHPNALQQGDILNAFAQ</sequence>
<dbReference type="InterPro" id="IPR009826">
    <property type="entry name" value="DNA_circ_N"/>
</dbReference>
<dbReference type="Pfam" id="PF07157">
    <property type="entry name" value="DNA_circ_N"/>
    <property type="match status" value="1"/>
</dbReference>
<dbReference type="Proteomes" id="UP000321126">
    <property type="component" value="Unassembled WGS sequence"/>
</dbReference>
<comment type="caution">
    <text evidence="2">The sequence shown here is derived from an EMBL/GenBank/DDBJ whole genome shotgun (WGS) entry which is preliminary data.</text>
</comment>
<organism evidence="2 3">
    <name type="scientific">Serratia marcescens</name>
    <dbReference type="NCBI Taxonomy" id="615"/>
    <lineage>
        <taxon>Bacteria</taxon>
        <taxon>Pseudomonadati</taxon>
        <taxon>Pseudomonadota</taxon>
        <taxon>Gammaproteobacteria</taxon>
        <taxon>Enterobacterales</taxon>
        <taxon>Yersiniaceae</taxon>
        <taxon>Serratia</taxon>
    </lineage>
</organism>
<gene>
    <name evidence="2" type="ORF">FOT62_22820</name>
</gene>
<evidence type="ECO:0000259" key="1">
    <source>
        <dbReference type="Pfam" id="PF07157"/>
    </source>
</evidence>